<protein>
    <submittedName>
        <fullName evidence="2">CinA family protein</fullName>
    </submittedName>
</protein>
<sequence length="158" mass="17624">MKTDIVIKNLTDKKMTISTMESCTGGALVSEITRVPGASVILKYSAVTYANEFKVKMGVPKEVIDKYTVYSPEVAREMAYHISDFAGSDYGVGITGKFNKEDPYNKTGENDKVYISIYDKNKNVYTDLSTYVTSDDRRICKDEVASLVIDKLAELTEI</sequence>
<reference evidence="2" key="1">
    <citation type="submission" date="2020-10" db="EMBL/GenBank/DDBJ databases">
        <authorList>
            <person name="Gilroy R."/>
        </authorList>
    </citation>
    <scope>NUCLEOTIDE SEQUENCE</scope>
    <source>
        <strain evidence="2">CHK147-3167</strain>
    </source>
</reference>
<dbReference type="Gene3D" id="3.90.950.20">
    <property type="entry name" value="CinA-like"/>
    <property type="match status" value="1"/>
</dbReference>
<organism evidence="2 3">
    <name type="scientific">Candidatus Coprosoma intestinipullorum</name>
    <dbReference type="NCBI Taxonomy" id="2840752"/>
    <lineage>
        <taxon>Bacteria</taxon>
        <taxon>Bacillati</taxon>
        <taxon>Bacillota</taxon>
        <taxon>Bacillota incertae sedis</taxon>
        <taxon>Candidatus Coprosoma</taxon>
    </lineage>
</organism>
<dbReference type="InterPro" id="IPR036653">
    <property type="entry name" value="CinA-like_C"/>
</dbReference>
<dbReference type="Proteomes" id="UP000886786">
    <property type="component" value="Unassembled WGS sequence"/>
</dbReference>
<evidence type="ECO:0000313" key="2">
    <source>
        <dbReference type="EMBL" id="HIQ90133.1"/>
    </source>
</evidence>
<name>A0A9D0ZQ52_9FIRM</name>
<dbReference type="EMBL" id="DVFV01000018">
    <property type="protein sequence ID" value="HIQ90133.1"/>
    <property type="molecule type" value="Genomic_DNA"/>
</dbReference>
<dbReference type="Pfam" id="PF02464">
    <property type="entry name" value="CinA"/>
    <property type="match status" value="1"/>
</dbReference>
<dbReference type="InterPro" id="IPR008136">
    <property type="entry name" value="CinA_C"/>
</dbReference>
<dbReference type="AlphaFoldDB" id="A0A9D0ZQ52"/>
<dbReference type="SUPFAM" id="SSF142433">
    <property type="entry name" value="CinA-like"/>
    <property type="match status" value="1"/>
</dbReference>
<gene>
    <name evidence="2" type="ORF">IAB27_00675</name>
</gene>
<proteinExistence type="predicted"/>
<accession>A0A9D0ZQ52</accession>
<evidence type="ECO:0000313" key="3">
    <source>
        <dbReference type="Proteomes" id="UP000886786"/>
    </source>
</evidence>
<feature type="domain" description="CinA C-terminal" evidence="1">
    <location>
        <begin position="5"/>
        <end position="154"/>
    </location>
</feature>
<evidence type="ECO:0000259" key="1">
    <source>
        <dbReference type="Pfam" id="PF02464"/>
    </source>
</evidence>
<comment type="caution">
    <text evidence="2">The sequence shown here is derived from an EMBL/GenBank/DDBJ whole genome shotgun (WGS) entry which is preliminary data.</text>
</comment>
<dbReference type="NCBIfam" id="TIGR00199">
    <property type="entry name" value="PncC_domain"/>
    <property type="match status" value="1"/>
</dbReference>
<reference evidence="2" key="2">
    <citation type="journal article" date="2021" name="PeerJ">
        <title>Extensive microbial diversity within the chicken gut microbiome revealed by metagenomics and culture.</title>
        <authorList>
            <person name="Gilroy R."/>
            <person name="Ravi A."/>
            <person name="Getino M."/>
            <person name="Pursley I."/>
            <person name="Horton D.L."/>
            <person name="Alikhan N.F."/>
            <person name="Baker D."/>
            <person name="Gharbi K."/>
            <person name="Hall N."/>
            <person name="Watson M."/>
            <person name="Adriaenssens E.M."/>
            <person name="Foster-Nyarko E."/>
            <person name="Jarju S."/>
            <person name="Secka A."/>
            <person name="Antonio M."/>
            <person name="Oren A."/>
            <person name="Chaudhuri R.R."/>
            <person name="La Ragione R."/>
            <person name="Hildebrand F."/>
            <person name="Pallen M.J."/>
        </authorList>
    </citation>
    <scope>NUCLEOTIDE SEQUENCE</scope>
    <source>
        <strain evidence="2">CHK147-3167</strain>
    </source>
</reference>